<dbReference type="GO" id="GO:0009317">
    <property type="term" value="C:acetyl-CoA carboxylase complex"/>
    <property type="evidence" value="ECO:0007669"/>
    <property type="project" value="InterPro"/>
</dbReference>
<dbReference type="NCBIfam" id="NF005457">
    <property type="entry name" value="PRK07051.1"/>
    <property type="match status" value="1"/>
</dbReference>
<keyword evidence="3 4" id="KW-0092">Biotin</keyword>
<evidence type="ECO:0000313" key="7">
    <source>
        <dbReference type="EMBL" id="MBC2600654.1"/>
    </source>
</evidence>
<dbReference type="Pfam" id="PF00364">
    <property type="entry name" value="Biotin_lipoyl"/>
    <property type="match status" value="1"/>
</dbReference>
<dbReference type="EMBL" id="JACHVA010000033">
    <property type="protein sequence ID" value="MBC2600654.1"/>
    <property type="molecule type" value="Genomic_DNA"/>
</dbReference>
<dbReference type="InterPro" id="IPR050709">
    <property type="entry name" value="Biotin_Carboxyl_Carrier/Decarb"/>
</dbReference>
<keyword evidence="4" id="KW-0443">Lipid metabolism</keyword>
<dbReference type="InterPro" id="IPR001249">
    <property type="entry name" value="AcCoA_biotinCC"/>
</dbReference>
<dbReference type="Gene3D" id="2.40.50.100">
    <property type="match status" value="1"/>
</dbReference>
<feature type="region of interest" description="Disordered" evidence="5">
    <location>
        <begin position="43"/>
        <end position="72"/>
    </location>
</feature>
<dbReference type="PRINTS" id="PR01071">
    <property type="entry name" value="ACOABIOTINCC"/>
</dbReference>
<name>A0A7X1AVS0_9BACT</name>
<dbReference type="Proteomes" id="UP000525652">
    <property type="component" value="Unassembled WGS sequence"/>
</dbReference>
<proteinExistence type="predicted"/>
<organism evidence="7 8">
    <name type="scientific">Puniceicoccus vermicola</name>
    <dbReference type="NCBI Taxonomy" id="388746"/>
    <lineage>
        <taxon>Bacteria</taxon>
        <taxon>Pseudomonadati</taxon>
        <taxon>Verrucomicrobiota</taxon>
        <taxon>Opitutia</taxon>
        <taxon>Puniceicoccales</taxon>
        <taxon>Puniceicoccaceae</taxon>
        <taxon>Puniceicoccus</taxon>
    </lineage>
</organism>
<comment type="function">
    <text evidence="1 4">This protein is a component of the acetyl coenzyme A carboxylase complex; first, biotin carboxylase catalyzes the carboxylation of the carrier protein and then the transcarboxylase transfers the carboxyl group to form malonyl-CoA.</text>
</comment>
<evidence type="ECO:0000256" key="5">
    <source>
        <dbReference type="SAM" id="MobiDB-lite"/>
    </source>
</evidence>
<comment type="caution">
    <text evidence="7">The sequence shown here is derived from an EMBL/GenBank/DDBJ whole genome shotgun (WGS) entry which is preliminary data.</text>
</comment>
<keyword evidence="4" id="KW-0275">Fatty acid biosynthesis</keyword>
<evidence type="ECO:0000256" key="1">
    <source>
        <dbReference type="ARBA" id="ARBA00003761"/>
    </source>
</evidence>
<protein>
    <recommendedName>
        <fullName evidence="2 4">Biotin carboxyl carrier protein of acetyl-CoA carboxylase</fullName>
    </recommendedName>
</protein>
<evidence type="ECO:0000256" key="4">
    <source>
        <dbReference type="RuleBase" id="RU364072"/>
    </source>
</evidence>
<reference evidence="7 8" key="1">
    <citation type="submission" date="2020-07" db="EMBL/GenBank/DDBJ databases">
        <authorList>
            <person name="Feng X."/>
        </authorList>
    </citation>
    <scope>NUCLEOTIDE SEQUENCE [LARGE SCALE GENOMIC DNA]</scope>
    <source>
        <strain evidence="7 8">JCM14086</strain>
    </source>
</reference>
<sequence>MDIDQIEKLVELMKDSDLSSMEIEEETFRIRLAREKEIIAVHGGGGASAPAPLPSPATSAPAAAGGASAPEPEEKGIVYVKSPMVGTFYRAPSPDSPPFAEEGGKVKADSVVCIIEAMKVMNEIQSEVSGKIVEILVENGEPVEFGQALMKVKEG</sequence>
<dbReference type="SUPFAM" id="SSF51230">
    <property type="entry name" value="Single hybrid motif"/>
    <property type="match status" value="1"/>
</dbReference>
<evidence type="ECO:0000256" key="2">
    <source>
        <dbReference type="ARBA" id="ARBA00017562"/>
    </source>
</evidence>
<keyword evidence="4" id="KW-0276">Fatty acid metabolism</keyword>
<keyword evidence="4" id="KW-0444">Lipid biosynthesis</keyword>
<feature type="compositionally biased region" description="Low complexity" evidence="5">
    <location>
        <begin position="56"/>
        <end position="70"/>
    </location>
</feature>
<accession>A0A7X1AVS0</accession>
<feature type="domain" description="Lipoyl-binding" evidence="6">
    <location>
        <begin position="77"/>
        <end position="153"/>
    </location>
</feature>
<dbReference type="NCBIfam" id="TIGR00531">
    <property type="entry name" value="BCCP"/>
    <property type="match status" value="1"/>
</dbReference>
<dbReference type="RefSeq" id="WP_185691394.1">
    <property type="nucleotide sequence ID" value="NZ_JACHVA010000033.1"/>
</dbReference>
<evidence type="ECO:0000259" key="6">
    <source>
        <dbReference type="PROSITE" id="PS50968"/>
    </source>
</evidence>
<dbReference type="PROSITE" id="PS50968">
    <property type="entry name" value="BIOTINYL_LIPOYL"/>
    <property type="match status" value="1"/>
</dbReference>
<gene>
    <name evidence="7" type="primary">accB</name>
    <name evidence="7" type="ORF">H5P30_02545</name>
</gene>
<dbReference type="PANTHER" id="PTHR45266">
    <property type="entry name" value="OXALOACETATE DECARBOXYLASE ALPHA CHAIN"/>
    <property type="match status" value="1"/>
</dbReference>
<dbReference type="AlphaFoldDB" id="A0A7X1AVS0"/>
<dbReference type="UniPathway" id="UPA00094"/>
<dbReference type="CDD" id="cd06850">
    <property type="entry name" value="biotinyl_domain"/>
    <property type="match status" value="1"/>
</dbReference>
<dbReference type="PANTHER" id="PTHR45266:SF3">
    <property type="entry name" value="OXALOACETATE DECARBOXYLASE ALPHA CHAIN"/>
    <property type="match status" value="1"/>
</dbReference>
<dbReference type="GO" id="GO:0006633">
    <property type="term" value="P:fatty acid biosynthetic process"/>
    <property type="evidence" value="ECO:0007669"/>
    <property type="project" value="UniProtKB-UniPathway"/>
</dbReference>
<dbReference type="GO" id="GO:0003989">
    <property type="term" value="F:acetyl-CoA carboxylase activity"/>
    <property type="evidence" value="ECO:0007669"/>
    <property type="project" value="InterPro"/>
</dbReference>
<keyword evidence="8" id="KW-1185">Reference proteome</keyword>
<comment type="pathway">
    <text evidence="4">Lipid metabolism; fatty acid biosynthesis.</text>
</comment>
<dbReference type="InterPro" id="IPR011053">
    <property type="entry name" value="Single_hybrid_motif"/>
</dbReference>
<evidence type="ECO:0000256" key="3">
    <source>
        <dbReference type="ARBA" id="ARBA00023267"/>
    </source>
</evidence>
<dbReference type="InterPro" id="IPR000089">
    <property type="entry name" value="Biotin_lipoyl"/>
</dbReference>
<evidence type="ECO:0000313" key="8">
    <source>
        <dbReference type="Proteomes" id="UP000525652"/>
    </source>
</evidence>